<feature type="transmembrane region" description="Helical" evidence="3">
    <location>
        <begin position="74"/>
        <end position="94"/>
    </location>
</feature>
<dbReference type="PANTHER" id="PTHR37815:SF3">
    <property type="entry name" value="UPF0397 PROTEIN SPR0429"/>
    <property type="match status" value="1"/>
</dbReference>
<gene>
    <name evidence="4" type="primary">hmpT</name>
    <name evidence="4" type="ORF">ATZ99_04040</name>
</gene>
<evidence type="ECO:0000256" key="2">
    <source>
        <dbReference type="ARBA" id="ARBA00022989"/>
    </source>
</evidence>
<evidence type="ECO:0000313" key="4">
    <source>
        <dbReference type="EMBL" id="KYO68093.1"/>
    </source>
</evidence>
<feature type="transmembrane region" description="Helical" evidence="3">
    <location>
        <begin position="131"/>
        <end position="149"/>
    </location>
</feature>
<dbReference type="InterPro" id="IPR009825">
    <property type="entry name" value="ECF_substrate-spec-like"/>
</dbReference>
<keyword evidence="3" id="KW-0472">Membrane</keyword>
<feature type="transmembrane region" description="Helical" evidence="3">
    <location>
        <begin position="100"/>
        <end position="124"/>
    </location>
</feature>
<dbReference type="Proteomes" id="UP000075737">
    <property type="component" value="Unassembled WGS sequence"/>
</dbReference>
<name>A0A162MY11_9FIRM</name>
<proteinExistence type="predicted"/>
<evidence type="ECO:0000256" key="1">
    <source>
        <dbReference type="ARBA" id="ARBA00022692"/>
    </source>
</evidence>
<reference evidence="4 5" key="1">
    <citation type="submission" date="2015-12" db="EMBL/GenBank/DDBJ databases">
        <title>Draft genome of Thermovenabulum gondwanense isolated from a red thermophilic microbial mat colonisisng an outflow channel of a bore well.</title>
        <authorList>
            <person name="Patel B.K."/>
        </authorList>
    </citation>
    <scope>NUCLEOTIDE SEQUENCE [LARGE SCALE GENOMIC DNA]</scope>
    <source>
        <strain evidence="4 5">R270</strain>
    </source>
</reference>
<dbReference type="PATRIC" id="fig|520767.4.peg.410"/>
<feature type="transmembrane region" description="Helical" evidence="3">
    <location>
        <begin position="42"/>
        <end position="62"/>
    </location>
</feature>
<keyword evidence="2 3" id="KW-1133">Transmembrane helix</keyword>
<sequence>MSDKIKKIAMMGLFLALTVVATSILKVPVPTFNLYFHLGETIIYLSALIFGGVPAAIIGGVGSSLADLLVGYPMWAPITLFIKGIEGFIAGSFAAKGRAIHGLIFAGLFMIASYATAAGIIYGVGAIPIEIAGDTLQVSVGALIAVFLYKRLKNLSFNDEEKF</sequence>
<dbReference type="AlphaFoldDB" id="A0A162MY11"/>
<dbReference type="Gene3D" id="1.10.1760.20">
    <property type="match status" value="1"/>
</dbReference>
<keyword evidence="5" id="KW-1185">Reference proteome</keyword>
<evidence type="ECO:0000313" key="5">
    <source>
        <dbReference type="Proteomes" id="UP000075737"/>
    </source>
</evidence>
<evidence type="ECO:0000256" key="3">
    <source>
        <dbReference type="SAM" id="Phobius"/>
    </source>
</evidence>
<comment type="caution">
    <text evidence="4">The sequence shown here is derived from an EMBL/GenBank/DDBJ whole genome shotgun (WGS) entry which is preliminary data.</text>
</comment>
<protein>
    <submittedName>
        <fullName evidence="4">Thiamine transporter HmpT</fullName>
    </submittedName>
</protein>
<dbReference type="Pfam" id="PF07155">
    <property type="entry name" value="ECF-ribofla_trS"/>
    <property type="match status" value="1"/>
</dbReference>
<dbReference type="STRING" id="520767.ATZ99_04040"/>
<dbReference type="EMBL" id="LOHZ01000019">
    <property type="protein sequence ID" value="KYO68093.1"/>
    <property type="molecule type" value="Genomic_DNA"/>
</dbReference>
<dbReference type="OrthoDB" id="411368at2"/>
<organism evidence="4 5">
    <name type="scientific">Thermovenabulum gondwanense</name>
    <dbReference type="NCBI Taxonomy" id="520767"/>
    <lineage>
        <taxon>Bacteria</taxon>
        <taxon>Bacillati</taxon>
        <taxon>Bacillota</taxon>
        <taxon>Clostridia</taxon>
        <taxon>Thermosediminibacterales</taxon>
        <taxon>Thermosediminibacteraceae</taxon>
        <taxon>Thermovenabulum</taxon>
    </lineage>
</organism>
<dbReference type="PANTHER" id="PTHR37815">
    <property type="entry name" value="UPF0397 PROTEIN BC_2624-RELATED"/>
    <property type="match status" value="1"/>
</dbReference>
<dbReference type="RefSeq" id="WP_068747570.1">
    <property type="nucleotide sequence ID" value="NZ_LOHZ01000019.1"/>
</dbReference>
<dbReference type="GO" id="GO:0016020">
    <property type="term" value="C:membrane"/>
    <property type="evidence" value="ECO:0007669"/>
    <property type="project" value="InterPro"/>
</dbReference>
<accession>A0A162MY11</accession>
<keyword evidence="1 3" id="KW-0812">Transmembrane</keyword>